<organism evidence="1 2">
    <name type="scientific">Gynuella sunshinyii YC6258</name>
    <dbReference type="NCBI Taxonomy" id="1445510"/>
    <lineage>
        <taxon>Bacteria</taxon>
        <taxon>Pseudomonadati</taxon>
        <taxon>Pseudomonadota</taxon>
        <taxon>Gammaproteobacteria</taxon>
        <taxon>Oceanospirillales</taxon>
        <taxon>Saccharospirillaceae</taxon>
        <taxon>Gynuella</taxon>
    </lineage>
</organism>
<dbReference type="HOGENOM" id="CLU_1747075_0_0_6"/>
<dbReference type="OrthoDB" id="5768712at2"/>
<dbReference type="RefSeq" id="WP_044619006.1">
    <property type="nucleotide sequence ID" value="NZ_CP007142.1"/>
</dbReference>
<name>A0A0C5W3K3_9GAMM</name>
<dbReference type="KEGG" id="gsn:YC6258_05174"/>
<protein>
    <submittedName>
        <fullName evidence="1">Uncharacterized protein</fullName>
    </submittedName>
</protein>
<dbReference type="EMBL" id="CP007142">
    <property type="protein sequence ID" value="AJQ97204.1"/>
    <property type="molecule type" value="Genomic_DNA"/>
</dbReference>
<accession>A0A0C5W3K3</accession>
<evidence type="ECO:0000313" key="2">
    <source>
        <dbReference type="Proteomes" id="UP000032266"/>
    </source>
</evidence>
<proteinExistence type="predicted"/>
<sequence>MNQIPTEEDWIESPSGLIEDLDVLHAHDIFIGKSNAEMLPEYKGHVLMLSEDLYWMPKKPFQYYIFGFRDYVINGDFGFYERSDAASAFLELILIKLKKQPDYVLPVLPDLFKDIEYIANHQALYEADEDIYGNFKALWAEINEYSTDT</sequence>
<reference evidence="1 2" key="1">
    <citation type="submission" date="2014-01" db="EMBL/GenBank/DDBJ databases">
        <title>Full genme sequencing of cellulolytic bacterium Gynuella sunshinyii YC6258T gen. nov., sp. nov.</title>
        <authorList>
            <person name="Khan H."/>
            <person name="Chung E.J."/>
            <person name="Chung Y.R."/>
        </authorList>
    </citation>
    <scope>NUCLEOTIDE SEQUENCE [LARGE SCALE GENOMIC DNA]</scope>
    <source>
        <strain evidence="1 2">YC6258</strain>
    </source>
</reference>
<keyword evidence="2" id="KW-1185">Reference proteome</keyword>
<dbReference type="AlphaFoldDB" id="A0A0C5W3K3"/>
<dbReference type="Proteomes" id="UP000032266">
    <property type="component" value="Chromosome"/>
</dbReference>
<gene>
    <name evidence="1" type="ORF">YC6258_05174</name>
</gene>
<evidence type="ECO:0000313" key="1">
    <source>
        <dbReference type="EMBL" id="AJQ97204.1"/>
    </source>
</evidence>